<dbReference type="EMBL" id="QFPJ01000001">
    <property type="protein sequence ID" value="PZQ24663.1"/>
    <property type="molecule type" value="Genomic_DNA"/>
</dbReference>
<feature type="domain" description="Sulfatase-modifying factor enzyme-like" evidence="1">
    <location>
        <begin position="44"/>
        <end position="300"/>
    </location>
</feature>
<proteinExistence type="predicted"/>
<gene>
    <name evidence="2" type="ORF">DI569_00330</name>
</gene>
<sequence>MIQPALPAALIAIGLLSACGDPNGAGETKAATRQEPECPPIPAQDYAWIPGATFTMGADASLPEEGPAREATVPGFWIATHEVTNAEFAEFVKETGYKTLAERDPPKLPGAPPEMLVPGGAVFTAPTDGNPNWWRWVVGAQWRHPAGPETAITGRDRDPVVQIALDDAVAYARWKGKALPSEEQWELAAATGGADRHLPVDASGKPRANYYQGVFPVRDLGDDGFTGRAPVACFPADDHGVHDLIGNVWEWTTSRTGGENNVIKGGSFLCAANYCARYRPAARQFQERSLGTDHIGFRLIDTARPAPAAPEPDKS</sequence>
<protein>
    <submittedName>
        <fullName evidence="2">Cysteine-type sulfatase aerobic maturase</fullName>
    </submittedName>
</protein>
<dbReference type="SUPFAM" id="SSF56436">
    <property type="entry name" value="C-type lectin-like"/>
    <property type="match status" value="1"/>
</dbReference>
<dbReference type="PANTHER" id="PTHR23150">
    <property type="entry name" value="SULFATASE MODIFYING FACTOR 1, 2"/>
    <property type="match status" value="1"/>
</dbReference>
<evidence type="ECO:0000259" key="1">
    <source>
        <dbReference type="Pfam" id="PF03781"/>
    </source>
</evidence>
<dbReference type="Proteomes" id="UP000248597">
    <property type="component" value="Unassembled WGS sequence"/>
</dbReference>
<dbReference type="Gene3D" id="3.90.1580.10">
    <property type="entry name" value="paralog of FGE (formylglycine-generating enzyme)"/>
    <property type="match status" value="1"/>
</dbReference>
<evidence type="ECO:0000313" key="2">
    <source>
        <dbReference type="EMBL" id="PZQ24663.1"/>
    </source>
</evidence>
<dbReference type="Pfam" id="PF03781">
    <property type="entry name" value="FGE-sulfatase"/>
    <property type="match status" value="1"/>
</dbReference>
<dbReference type="AlphaFoldDB" id="A0A2W5N3P1"/>
<comment type="caution">
    <text evidence="2">The sequence shown here is derived from an EMBL/GenBank/DDBJ whole genome shotgun (WGS) entry which is preliminary data.</text>
</comment>
<dbReference type="InterPro" id="IPR005532">
    <property type="entry name" value="SUMF_dom"/>
</dbReference>
<reference evidence="2 3" key="1">
    <citation type="submission" date="2017-08" db="EMBL/GenBank/DDBJ databases">
        <title>Infants hospitalized years apart are colonized by the same room-sourced microbial strains.</title>
        <authorList>
            <person name="Brooks B."/>
            <person name="Olm M.R."/>
            <person name="Firek B.A."/>
            <person name="Baker R."/>
            <person name="Thomas B.C."/>
            <person name="Morowitz M.J."/>
            <person name="Banfield J.F."/>
        </authorList>
    </citation>
    <scope>NUCLEOTIDE SEQUENCE [LARGE SCALE GENOMIC DNA]</scope>
    <source>
        <strain evidence="2">S2_005_003_R2_47</strain>
    </source>
</reference>
<accession>A0A2W5N3P1</accession>
<name>A0A2W5N3P1_SPHMC</name>
<dbReference type="InterPro" id="IPR051043">
    <property type="entry name" value="Sulfatase_Mod_Factor_Kinase"/>
</dbReference>
<dbReference type="GO" id="GO:0120147">
    <property type="term" value="F:formylglycine-generating oxidase activity"/>
    <property type="evidence" value="ECO:0007669"/>
    <property type="project" value="TreeGrafter"/>
</dbReference>
<evidence type="ECO:0000313" key="3">
    <source>
        <dbReference type="Proteomes" id="UP000248597"/>
    </source>
</evidence>
<dbReference type="InterPro" id="IPR016187">
    <property type="entry name" value="CTDL_fold"/>
</dbReference>
<organism evidence="2 3">
    <name type="scientific">Sphingopyxis macrogoltabida</name>
    <name type="common">Sphingomonas macrogoltabidus</name>
    <dbReference type="NCBI Taxonomy" id="33050"/>
    <lineage>
        <taxon>Bacteria</taxon>
        <taxon>Pseudomonadati</taxon>
        <taxon>Pseudomonadota</taxon>
        <taxon>Alphaproteobacteria</taxon>
        <taxon>Sphingomonadales</taxon>
        <taxon>Sphingomonadaceae</taxon>
        <taxon>Sphingopyxis</taxon>
    </lineage>
</organism>
<dbReference type="InterPro" id="IPR042095">
    <property type="entry name" value="SUMF_sf"/>
</dbReference>
<dbReference type="PANTHER" id="PTHR23150:SF19">
    <property type="entry name" value="FORMYLGLYCINE-GENERATING ENZYME"/>
    <property type="match status" value="1"/>
</dbReference>